<dbReference type="CDD" id="cd00158">
    <property type="entry name" value="RHOD"/>
    <property type="match status" value="2"/>
</dbReference>
<dbReference type="SUPFAM" id="SSF52821">
    <property type="entry name" value="Rhodanese/Cell cycle control phosphatase"/>
    <property type="match status" value="4"/>
</dbReference>
<comment type="catalytic activity">
    <reaction evidence="3">
        <text>thiosulfate + hydrogen cyanide = thiocyanate + sulfite + 2 H(+)</text>
        <dbReference type="Rhea" id="RHEA:16881"/>
        <dbReference type="ChEBI" id="CHEBI:15378"/>
        <dbReference type="ChEBI" id="CHEBI:17359"/>
        <dbReference type="ChEBI" id="CHEBI:18022"/>
        <dbReference type="ChEBI" id="CHEBI:18407"/>
        <dbReference type="ChEBI" id="CHEBI:33542"/>
        <dbReference type="EC" id="2.8.1.1"/>
    </reaction>
</comment>
<gene>
    <name evidence="5" type="ordered locus">Acear_2290</name>
</gene>
<dbReference type="EC" id="2.8.1.1" evidence="1"/>
<dbReference type="eggNOG" id="COG2897">
    <property type="taxonomic scope" value="Bacteria"/>
</dbReference>
<dbReference type="RefSeq" id="WP_013279215.1">
    <property type="nucleotide sequence ID" value="NC_014378.1"/>
</dbReference>
<feature type="domain" description="Rhodanese" evidence="4">
    <location>
        <begin position="51"/>
        <end position="152"/>
    </location>
</feature>
<dbReference type="GO" id="GO:0004792">
    <property type="term" value="F:thiosulfate-cyanide sulfurtransferase activity"/>
    <property type="evidence" value="ECO:0007669"/>
    <property type="project" value="UniProtKB-EC"/>
</dbReference>
<feature type="domain" description="Rhodanese" evidence="4">
    <location>
        <begin position="167"/>
        <end position="275"/>
    </location>
</feature>
<organism evidence="5 6">
    <name type="scientific">Acetohalobium arabaticum (strain ATCC 49924 / DSM 5501 / Z-7288)</name>
    <dbReference type="NCBI Taxonomy" id="574087"/>
    <lineage>
        <taxon>Bacteria</taxon>
        <taxon>Bacillati</taxon>
        <taxon>Bacillota</taxon>
        <taxon>Clostridia</taxon>
        <taxon>Halanaerobiales</taxon>
        <taxon>Halobacteroidaceae</taxon>
        <taxon>Acetohalobium</taxon>
    </lineage>
</organism>
<evidence type="ECO:0000256" key="1">
    <source>
        <dbReference type="ARBA" id="ARBA00012245"/>
    </source>
</evidence>
<name>D9QUH3_ACEAZ</name>
<feature type="domain" description="Rhodanese" evidence="4">
    <location>
        <begin position="302"/>
        <end position="408"/>
    </location>
</feature>
<evidence type="ECO:0000256" key="3">
    <source>
        <dbReference type="ARBA" id="ARBA00047549"/>
    </source>
</evidence>
<accession>D9QUH3</accession>
<dbReference type="InterPro" id="IPR001763">
    <property type="entry name" value="Rhodanese-like_dom"/>
</dbReference>
<dbReference type="SMART" id="SM00450">
    <property type="entry name" value="RHOD"/>
    <property type="match status" value="4"/>
</dbReference>
<dbReference type="EMBL" id="CP002105">
    <property type="protein sequence ID" value="ADL13774.1"/>
    <property type="molecule type" value="Genomic_DNA"/>
</dbReference>
<feature type="domain" description="Rhodanese" evidence="4">
    <location>
        <begin position="463"/>
        <end position="585"/>
    </location>
</feature>
<dbReference type="STRING" id="574087.Acear_2290"/>
<evidence type="ECO:0000256" key="2">
    <source>
        <dbReference type="ARBA" id="ARBA00022737"/>
    </source>
</evidence>
<dbReference type="OrthoDB" id="9770030at2"/>
<dbReference type="KEGG" id="aar:Acear_2290"/>
<dbReference type="CDD" id="cd01448">
    <property type="entry name" value="TST_Repeat_1"/>
    <property type="match status" value="1"/>
</dbReference>
<dbReference type="PANTHER" id="PTHR43855">
    <property type="entry name" value="THIOSULFATE SULFURTRANSFERASE"/>
    <property type="match status" value="1"/>
</dbReference>
<sequence length="592" mass="67410">MRRKTLLVTILFLVMVLAVSTVTMAGFFDWFTGGSEFKYYSPKKLKQSIEQEKEFLLVDIQPQEDFNNHHIKGAIGTYAYPVKSKQDKAKLDRILTQLKKSDDDIVIVCPRGGGGAERTYQYLSSQGIKEKRLYILENGQAGWPYEQLVVDEKLATISTEKLATQLGTQDLVVVDVRSDAAYNGWKLKDETRGGHIKGAVHFPVSWLELLENEELIDTLKNKGVTSDRKIVIYGYKDSQSKKLGLFLKDELDYKDVAIYKNGIVKWSANNDLPMDKLPNYSKLVSPNWVKDLIDGKDPATYDGRDFVIIDTNYKKFGHYKKGHIPTSIYVDTNEIEGPPLWNIVSDAKLKELFKKTGITKDTLVVVYSEEPMAAGRLISVLMYAGVEDVRMLDGGYQAWERAGYSLEKGVNEWQVGGYQVWKKTGHSLKKEIKEWQTGADFGARIPVHPEYYINVPQAKELLKDPNGRLVAVVSWDEYIGKNNGGYSYFDEKGRIPGSVWGHGGSDAYHSEHFVDPDWTMRSYPEIEKMWADWDINPENESAFFCGTGWRGGLAMFDAYLMGWKNISVFDGGWYEWSRNPENPVEFGDPRKE</sequence>
<protein>
    <recommendedName>
        <fullName evidence="1">thiosulfate sulfurtransferase</fullName>
        <ecNumber evidence="1">2.8.1.1</ecNumber>
    </recommendedName>
</protein>
<proteinExistence type="predicted"/>
<dbReference type="InterPro" id="IPR051126">
    <property type="entry name" value="Thiosulfate_sulfurtransferase"/>
</dbReference>
<keyword evidence="2" id="KW-0677">Repeat</keyword>
<evidence type="ECO:0000313" key="6">
    <source>
        <dbReference type="Proteomes" id="UP000001661"/>
    </source>
</evidence>
<dbReference type="Pfam" id="PF00581">
    <property type="entry name" value="Rhodanese"/>
    <property type="match status" value="4"/>
</dbReference>
<keyword evidence="6" id="KW-1185">Reference proteome</keyword>
<evidence type="ECO:0000259" key="4">
    <source>
        <dbReference type="PROSITE" id="PS50206"/>
    </source>
</evidence>
<dbReference type="HOGENOM" id="CLU_031618_2_0_9"/>
<dbReference type="PANTHER" id="PTHR43855:SF1">
    <property type="entry name" value="THIOSULFATE SULFURTRANSFERASE"/>
    <property type="match status" value="1"/>
</dbReference>
<reference evidence="5 6" key="1">
    <citation type="journal article" date="2010" name="Stand. Genomic Sci.">
        <title>Complete genome sequence of Acetohalobium arabaticum type strain (Z-7288).</title>
        <authorList>
            <person name="Sikorski J."/>
            <person name="Lapidus A."/>
            <person name="Chertkov O."/>
            <person name="Lucas S."/>
            <person name="Copeland A."/>
            <person name="Glavina Del Rio T."/>
            <person name="Nolan M."/>
            <person name="Tice H."/>
            <person name="Cheng J.F."/>
            <person name="Han C."/>
            <person name="Brambilla E."/>
            <person name="Pitluck S."/>
            <person name="Liolios K."/>
            <person name="Ivanova N."/>
            <person name="Mavromatis K."/>
            <person name="Mikhailova N."/>
            <person name="Pati A."/>
            <person name="Bruce D."/>
            <person name="Detter C."/>
            <person name="Tapia R."/>
            <person name="Goodwin L."/>
            <person name="Chen A."/>
            <person name="Palaniappan K."/>
            <person name="Land M."/>
            <person name="Hauser L."/>
            <person name="Chang Y.J."/>
            <person name="Jeffries C.D."/>
            <person name="Rohde M."/>
            <person name="Goker M."/>
            <person name="Spring S."/>
            <person name="Woyke T."/>
            <person name="Bristow J."/>
            <person name="Eisen J.A."/>
            <person name="Markowitz V."/>
            <person name="Hugenholtz P."/>
            <person name="Kyrpides N.C."/>
            <person name="Klenk H.P."/>
        </authorList>
    </citation>
    <scope>NUCLEOTIDE SEQUENCE [LARGE SCALE GENOMIC DNA]</scope>
    <source>
        <strain evidence="6">ATCC 49924 / DSM 5501 / Z-7288</strain>
    </source>
</reference>
<dbReference type="PROSITE" id="PS50206">
    <property type="entry name" value="RHODANESE_3"/>
    <property type="match status" value="4"/>
</dbReference>
<evidence type="ECO:0000313" key="5">
    <source>
        <dbReference type="EMBL" id="ADL13774.1"/>
    </source>
</evidence>
<dbReference type="InterPro" id="IPR036873">
    <property type="entry name" value="Rhodanese-like_dom_sf"/>
</dbReference>
<dbReference type="Proteomes" id="UP000001661">
    <property type="component" value="Chromosome"/>
</dbReference>
<dbReference type="Gene3D" id="3.40.250.10">
    <property type="entry name" value="Rhodanese-like domain"/>
    <property type="match status" value="4"/>
</dbReference>
<dbReference type="AlphaFoldDB" id="D9QUH3"/>